<dbReference type="PRINTS" id="PR01543">
    <property type="entry name" value="ANATRNSFRASE"/>
</dbReference>
<dbReference type="Pfam" id="PF00797">
    <property type="entry name" value="Acetyltransf_2"/>
    <property type="match status" value="1"/>
</dbReference>
<dbReference type="Gene3D" id="3.30.2140.10">
    <property type="entry name" value="Arylamine N-acetyltransferase"/>
    <property type="match status" value="1"/>
</dbReference>
<organism evidence="3 4">
    <name type="scientific">Capillimicrobium parvum</name>
    <dbReference type="NCBI Taxonomy" id="2884022"/>
    <lineage>
        <taxon>Bacteria</taxon>
        <taxon>Bacillati</taxon>
        <taxon>Actinomycetota</taxon>
        <taxon>Thermoleophilia</taxon>
        <taxon>Solirubrobacterales</taxon>
        <taxon>Capillimicrobiaceae</taxon>
        <taxon>Capillimicrobium</taxon>
    </lineage>
</organism>
<dbReference type="PANTHER" id="PTHR11786">
    <property type="entry name" value="N-HYDROXYARYLAMINE O-ACETYLTRANSFERASE"/>
    <property type="match status" value="1"/>
</dbReference>
<dbReference type="InterPro" id="IPR038765">
    <property type="entry name" value="Papain-like_cys_pep_sf"/>
</dbReference>
<keyword evidence="3" id="KW-0808">Transferase</keyword>
<reference evidence="3" key="1">
    <citation type="journal article" date="2022" name="Int. J. Syst. Evol. Microbiol.">
        <title>Pseudomonas aegrilactucae sp. nov. and Pseudomonas morbosilactucae sp. nov., pathogens causing bacterial rot of lettuce in Japan.</title>
        <authorList>
            <person name="Sawada H."/>
            <person name="Fujikawa T."/>
            <person name="Satou M."/>
        </authorList>
    </citation>
    <scope>NUCLEOTIDE SEQUENCE</scope>
    <source>
        <strain evidence="3">0166_1</strain>
    </source>
</reference>
<name>A0A9E6Y0A4_9ACTN</name>
<keyword evidence="4" id="KW-1185">Reference proteome</keyword>
<dbReference type="RefSeq" id="WP_259311620.1">
    <property type="nucleotide sequence ID" value="NZ_CP087164.1"/>
</dbReference>
<proteinExistence type="inferred from homology"/>
<dbReference type="EMBL" id="CP087164">
    <property type="protein sequence ID" value="UGS37570.1"/>
    <property type="molecule type" value="Genomic_DNA"/>
</dbReference>
<dbReference type="AlphaFoldDB" id="A0A9E6Y0A4"/>
<keyword evidence="3" id="KW-0012">Acyltransferase</keyword>
<dbReference type="Gene3D" id="2.40.128.150">
    <property type="entry name" value="Cysteine proteinases"/>
    <property type="match status" value="1"/>
</dbReference>
<sequence>MPDLDALLDRIGLDSAPPPTLAGLDALQRAFVARVPFEDLAIHLGETEPLDLDRVQERVLAGGRGGYCFELNGLFAWMAEQLGFGVQRRESVVGPRDVPSPTNHLGLVVTPQDAGPRLAEVGFGQGPLQTLPLAEGRHTLAGSSFSWSLAQEDDGGWWWTFDEHVAVPGIRIGAGAVGYDAFAPHHERVSTSPESRFVQTLVVQRPSADRFVSLRARTVAVDGPGHRDRRLVAGADDLAEVLDATFGIDPDVLGPARIERLWERAAAQHEAWERAAAQHEAWERTAAASAGA</sequence>
<dbReference type="Proteomes" id="UP001162834">
    <property type="component" value="Chromosome"/>
</dbReference>
<dbReference type="KEGG" id="sbae:DSM104329_03987"/>
<accession>A0A9E6Y0A4</accession>
<protein>
    <submittedName>
        <fullName evidence="3">Arylamine N-acetyltransferase</fullName>
        <ecNumber evidence="3">2.3.1.5</ecNumber>
    </submittedName>
</protein>
<evidence type="ECO:0000256" key="2">
    <source>
        <dbReference type="RuleBase" id="RU003452"/>
    </source>
</evidence>
<dbReference type="SUPFAM" id="SSF54001">
    <property type="entry name" value="Cysteine proteinases"/>
    <property type="match status" value="1"/>
</dbReference>
<gene>
    <name evidence="3" type="primary">nat</name>
    <name evidence="3" type="ORF">DSM104329_03987</name>
</gene>
<dbReference type="EC" id="2.3.1.5" evidence="3"/>
<evidence type="ECO:0000313" key="4">
    <source>
        <dbReference type="Proteomes" id="UP001162834"/>
    </source>
</evidence>
<dbReference type="InterPro" id="IPR001447">
    <property type="entry name" value="Arylamine_N-AcTrfase"/>
</dbReference>
<dbReference type="GO" id="GO:0004060">
    <property type="term" value="F:arylamine N-acetyltransferase activity"/>
    <property type="evidence" value="ECO:0007669"/>
    <property type="project" value="UniProtKB-EC"/>
</dbReference>
<comment type="similarity">
    <text evidence="1 2">Belongs to the arylamine N-acetyltransferase family.</text>
</comment>
<evidence type="ECO:0000256" key="1">
    <source>
        <dbReference type="ARBA" id="ARBA00006547"/>
    </source>
</evidence>
<dbReference type="PANTHER" id="PTHR11786:SF0">
    <property type="entry name" value="ARYLAMINE N-ACETYLTRANSFERASE 4-RELATED"/>
    <property type="match status" value="1"/>
</dbReference>
<evidence type="ECO:0000313" key="3">
    <source>
        <dbReference type="EMBL" id="UGS37570.1"/>
    </source>
</evidence>